<keyword evidence="1" id="KW-0812">Transmembrane</keyword>
<proteinExistence type="predicted"/>
<organism evidence="2 3">
    <name type="scientific">Plasmodium ovale wallikeri</name>
    <dbReference type="NCBI Taxonomy" id="864142"/>
    <lineage>
        <taxon>Eukaryota</taxon>
        <taxon>Sar</taxon>
        <taxon>Alveolata</taxon>
        <taxon>Apicomplexa</taxon>
        <taxon>Aconoidasida</taxon>
        <taxon>Haemosporida</taxon>
        <taxon>Plasmodiidae</taxon>
        <taxon>Plasmodium</taxon>
        <taxon>Plasmodium (Plasmodium)</taxon>
    </lineage>
</organism>
<dbReference type="Proteomes" id="UP000078550">
    <property type="component" value="Unassembled WGS sequence"/>
</dbReference>
<dbReference type="AlphaFoldDB" id="A0A1A9APY4"/>
<evidence type="ECO:0000313" key="2">
    <source>
        <dbReference type="EMBL" id="SBT58748.1"/>
    </source>
</evidence>
<accession>A0A1A9APY4</accession>
<gene>
    <name evidence="2" type="ORF">POVWA2_087230</name>
</gene>
<dbReference type="EMBL" id="FLRE01002509">
    <property type="protein sequence ID" value="SBT58748.1"/>
    <property type="molecule type" value="Genomic_DNA"/>
</dbReference>
<evidence type="ECO:0000313" key="3">
    <source>
        <dbReference type="Proteomes" id="UP000078550"/>
    </source>
</evidence>
<feature type="transmembrane region" description="Helical" evidence="1">
    <location>
        <begin position="283"/>
        <end position="301"/>
    </location>
</feature>
<reference evidence="3" key="1">
    <citation type="submission" date="2016-05" db="EMBL/GenBank/DDBJ databases">
        <authorList>
            <person name="Naeem Raeece"/>
        </authorList>
    </citation>
    <scope>NUCLEOTIDE SEQUENCE [LARGE SCALE GENOMIC DNA]</scope>
</reference>
<protein>
    <submittedName>
        <fullName evidence="2">PIR Superfamily Protein</fullName>
    </submittedName>
</protein>
<evidence type="ECO:0000256" key="1">
    <source>
        <dbReference type="SAM" id="Phobius"/>
    </source>
</evidence>
<name>A0A1A9APY4_PLAOA</name>
<sequence length="350" mass="40622">MKNYMCLNVSGIDTYYSVIKMVDNLGYTIHTRDIPIGVFLDMIKGDIKKLIQTYGHRNCGLRYEDVCKQIQTIITTKKTIISRPMDDHGRGKLNSEWSTKKNVFLKKLFEEEGFINKCIPKKYTNNPSLNELLSKHIDCKRETDLDSICKRSILKHLHDLKWDKMFIIAFSEKYKNYLGKKWGKIIAYTSRYYDNLYIKIENDFMGIIEKYSDFLNSPDFICNTDLDDLSTDDITISTDWQSLMSSVSLEKFTVNGYVKGCYNKNYIDMLKIKASSIQRINNILSSGIAILGFSLIFVFLYRFGPLGSLLRGCTKKNSEVNESINEEVISELYDDSENERSYISYHTVSH</sequence>
<keyword evidence="1" id="KW-1133">Transmembrane helix</keyword>
<keyword evidence="1" id="KW-0472">Membrane</keyword>